<comment type="caution">
    <text evidence="3">The sequence shown here is derived from an EMBL/GenBank/DDBJ whole genome shotgun (WGS) entry which is preliminary data.</text>
</comment>
<dbReference type="RefSeq" id="WP_082867360.1">
    <property type="nucleotide sequence ID" value="NZ_FTNK01000002.1"/>
</dbReference>
<gene>
    <name evidence="3" type="ORF">SAMN05421578_102365</name>
</gene>
<proteinExistence type="predicted"/>
<dbReference type="Pfam" id="PF12146">
    <property type="entry name" value="Hydrolase_4"/>
    <property type="match status" value="1"/>
</dbReference>
<accession>A0ABY1JP27</accession>
<dbReference type="EMBL" id="FTNK01000002">
    <property type="protein sequence ID" value="SIQ51713.1"/>
    <property type="molecule type" value="Genomic_DNA"/>
</dbReference>
<keyword evidence="4" id="KW-1185">Reference proteome</keyword>
<name>A0ABY1JP27_9BACL</name>
<feature type="domain" description="Serine aminopeptidase S33" evidence="2">
    <location>
        <begin position="66"/>
        <end position="156"/>
    </location>
</feature>
<reference evidence="3 4" key="1">
    <citation type="submission" date="2017-01" db="EMBL/GenBank/DDBJ databases">
        <authorList>
            <person name="Varghese N."/>
            <person name="Submissions S."/>
        </authorList>
    </citation>
    <scope>NUCLEOTIDE SEQUENCE [LARGE SCALE GENOMIC DNA]</scope>
    <source>
        <strain evidence="3 4">ATCC 23464</strain>
    </source>
</reference>
<protein>
    <submittedName>
        <fullName evidence="3">Pimeloyl-ACP methyl ester carboxylesterase</fullName>
    </submittedName>
</protein>
<dbReference type="PANTHER" id="PTHR43798">
    <property type="entry name" value="MONOACYLGLYCEROL LIPASE"/>
    <property type="match status" value="1"/>
</dbReference>
<dbReference type="InterPro" id="IPR029058">
    <property type="entry name" value="AB_hydrolase_fold"/>
</dbReference>
<evidence type="ECO:0000313" key="4">
    <source>
        <dbReference type="Proteomes" id="UP000186666"/>
    </source>
</evidence>
<evidence type="ECO:0000259" key="2">
    <source>
        <dbReference type="Pfam" id="PF12146"/>
    </source>
</evidence>
<dbReference type="PRINTS" id="PR00793">
    <property type="entry name" value="PROAMNOPTASE"/>
</dbReference>
<keyword evidence="1" id="KW-0378">Hydrolase</keyword>
<dbReference type="InterPro" id="IPR002410">
    <property type="entry name" value="Peptidase_S33"/>
</dbReference>
<evidence type="ECO:0000313" key="3">
    <source>
        <dbReference type="EMBL" id="SIQ51713.1"/>
    </source>
</evidence>
<dbReference type="InterPro" id="IPR050266">
    <property type="entry name" value="AB_hydrolase_sf"/>
</dbReference>
<evidence type="ECO:0000256" key="1">
    <source>
        <dbReference type="ARBA" id="ARBA00022801"/>
    </source>
</evidence>
<organism evidence="3 4">
    <name type="scientific">Paenibacillus macquariensis</name>
    <dbReference type="NCBI Taxonomy" id="948756"/>
    <lineage>
        <taxon>Bacteria</taxon>
        <taxon>Bacillati</taxon>
        <taxon>Bacillota</taxon>
        <taxon>Bacilli</taxon>
        <taxon>Bacillales</taxon>
        <taxon>Paenibacillaceae</taxon>
        <taxon>Paenibacillus</taxon>
    </lineage>
</organism>
<sequence>MFTRRTPIIENAPNQIASLEKQLIGGVEQWLLIRGHDRNNPILLWIHGGPGGAQIGFGRQYSSDLEKDFVVVNWDQRGAGLSYAKTISKNSMTIDRMVDDLIEIVQGLCRRFHQQKIYLLGHSWGTILALFAVKRHPELFHGYFAISQVVNMRENERISYEFALRSAKDTSNTKAFSQLSELGPPPWNKLSHDHVHNKWLQKFGGGIFHDGNVMNLLIKPLMRGSEYRFFDIIKWTRGQLFSMNALQKELLELDLLNEVEEIKVPIAFCCGRYDYTAPSELAEGLYKAIQAPDKRWVWFENSAHSPIIEEQDLFVQSIRNTVSEWQSY</sequence>
<dbReference type="Proteomes" id="UP000186666">
    <property type="component" value="Unassembled WGS sequence"/>
</dbReference>
<dbReference type="SUPFAM" id="SSF53474">
    <property type="entry name" value="alpha/beta-Hydrolases"/>
    <property type="match status" value="1"/>
</dbReference>
<dbReference type="InterPro" id="IPR022742">
    <property type="entry name" value="Hydrolase_4"/>
</dbReference>
<dbReference type="Gene3D" id="3.40.50.1820">
    <property type="entry name" value="alpha/beta hydrolase"/>
    <property type="match status" value="1"/>
</dbReference>
<dbReference type="PANTHER" id="PTHR43798:SF31">
    <property type="entry name" value="AB HYDROLASE SUPERFAMILY PROTEIN YCLE"/>
    <property type="match status" value="1"/>
</dbReference>